<dbReference type="OrthoDB" id="8118055at2759"/>
<dbReference type="PANTHER" id="PTHR45679:SF5">
    <property type="entry name" value="ER DEGRADATION-ENHANCING ALPHA-MANNOSIDASE-LIKE PROTEIN 1"/>
    <property type="match status" value="1"/>
</dbReference>
<comment type="subcellular location">
    <subcellularLocation>
        <location evidence="1">Endoplasmic reticulum</location>
    </subcellularLocation>
</comment>
<feature type="region of interest" description="Disordered" evidence="8">
    <location>
        <begin position="781"/>
        <end position="821"/>
    </location>
</feature>
<evidence type="ECO:0000256" key="6">
    <source>
        <dbReference type="PIRSR" id="PIRSR601382-2"/>
    </source>
</evidence>
<dbReference type="AlphaFoldDB" id="A0A0G4GRP5"/>
<dbReference type="InterPro" id="IPR044674">
    <property type="entry name" value="EDEM1/2/3"/>
</dbReference>
<keyword evidence="6" id="KW-0479">Metal-binding</keyword>
<comment type="similarity">
    <text evidence="2 7">Belongs to the glycosyl hydrolase 47 family.</text>
</comment>
<accession>A0A0G4GRP5</accession>
<dbReference type="InterPro" id="IPR012341">
    <property type="entry name" value="6hp_glycosidase-like_sf"/>
</dbReference>
<dbReference type="Gene3D" id="3.50.30.30">
    <property type="match status" value="1"/>
</dbReference>
<dbReference type="Proteomes" id="UP000041254">
    <property type="component" value="Unassembled WGS sequence"/>
</dbReference>
<keyword evidence="3" id="KW-0256">Endoplasmic reticulum</keyword>
<keyword evidence="7" id="KW-0378">Hydrolase</keyword>
<dbReference type="InterPro" id="IPR003137">
    <property type="entry name" value="PA_domain"/>
</dbReference>
<evidence type="ECO:0000256" key="2">
    <source>
        <dbReference type="ARBA" id="ARBA00007658"/>
    </source>
</evidence>
<dbReference type="GO" id="GO:0044322">
    <property type="term" value="C:endoplasmic reticulum quality control compartment"/>
    <property type="evidence" value="ECO:0007669"/>
    <property type="project" value="GOC"/>
</dbReference>
<evidence type="ECO:0000256" key="7">
    <source>
        <dbReference type="RuleBase" id="RU361193"/>
    </source>
</evidence>
<dbReference type="InterPro" id="IPR001382">
    <property type="entry name" value="Glyco_hydro_47"/>
</dbReference>
<comment type="cofactor">
    <cofactor evidence="6">
        <name>Ca(2+)</name>
        <dbReference type="ChEBI" id="CHEBI:29108"/>
    </cofactor>
</comment>
<dbReference type="Gene3D" id="1.50.10.10">
    <property type="match status" value="1"/>
</dbReference>
<dbReference type="Pfam" id="PF02225">
    <property type="entry name" value="PA"/>
    <property type="match status" value="1"/>
</dbReference>
<dbReference type="InterPro" id="IPR036026">
    <property type="entry name" value="Seven-hairpin_glycosidases"/>
</dbReference>
<dbReference type="PANTHER" id="PTHR45679">
    <property type="entry name" value="ER DEGRADATION-ENHANCING ALPHA-MANNOSIDASE-LIKE PROTEIN 2"/>
    <property type="match status" value="1"/>
</dbReference>
<keyword evidence="4" id="KW-0325">Glycoprotein</keyword>
<evidence type="ECO:0000313" key="11">
    <source>
        <dbReference type="Proteomes" id="UP000041254"/>
    </source>
</evidence>
<feature type="domain" description="PA" evidence="9">
    <location>
        <begin position="974"/>
        <end position="1068"/>
    </location>
</feature>
<dbReference type="VEuPathDB" id="CryptoDB:Vbra_6348"/>
<protein>
    <recommendedName>
        <fullName evidence="7">alpha-1,2-Mannosidase</fullName>
        <ecNumber evidence="7">3.2.1.-</ecNumber>
    </recommendedName>
</protein>
<dbReference type="PRINTS" id="PR00747">
    <property type="entry name" value="GLYHDRLASE47"/>
</dbReference>
<dbReference type="GO" id="GO:0005975">
    <property type="term" value="P:carbohydrate metabolic process"/>
    <property type="evidence" value="ECO:0007669"/>
    <property type="project" value="InterPro"/>
</dbReference>
<dbReference type="GO" id="GO:0016020">
    <property type="term" value="C:membrane"/>
    <property type="evidence" value="ECO:0007669"/>
    <property type="project" value="InterPro"/>
</dbReference>
<dbReference type="InParanoid" id="A0A0G4GRP5"/>
<feature type="compositionally biased region" description="Basic and acidic residues" evidence="8">
    <location>
        <begin position="781"/>
        <end position="792"/>
    </location>
</feature>
<evidence type="ECO:0000256" key="5">
    <source>
        <dbReference type="PIRSR" id="PIRSR601382-1"/>
    </source>
</evidence>
<evidence type="ECO:0000259" key="9">
    <source>
        <dbReference type="Pfam" id="PF02225"/>
    </source>
</evidence>
<organism evidence="10 11">
    <name type="scientific">Vitrella brassicaformis (strain CCMP3155)</name>
    <dbReference type="NCBI Taxonomy" id="1169540"/>
    <lineage>
        <taxon>Eukaryota</taxon>
        <taxon>Sar</taxon>
        <taxon>Alveolata</taxon>
        <taxon>Colpodellida</taxon>
        <taxon>Vitrellaceae</taxon>
        <taxon>Vitrella</taxon>
    </lineage>
</organism>
<gene>
    <name evidence="10" type="ORF">Vbra_6348</name>
</gene>
<feature type="active site" description="Proton donor" evidence="5">
    <location>
        <position position="329"/>
    </location>
</feature>
<dbReference type="EMBL" id="CDMY01000780">
    <property type="protein sequence ID" value="CEM33231.1"/>
    <property type="molecule type" value="Genomic_DNA"/>
</dbReference>
<keyword evidence="11" id="KW-1185">Reference proteome</keyword>
<keyword evidence="7" id="KW-0326">Glycosidase</keyword>
<dbReference type="GO" id="GO:0004571">
    <property type="term" value="F:mannosyl-oligosaccharide 1,2-alpha-mannosidase activity"/>
    <property type="evidence" value="ECO:0007669"/>
    <property type="project" value="InterPro"/>
</dbReference>
<dbReference type="STRING" id="1169540.A0A0G4GRP5"/>
<dbReference type="Pfam" id="PF01532">
    <property type="entry name" value="Glyco_hydro_47"/>
    <property type="match status" value="1"/>
</dbReference>
<dbReference type="SUPFAM" id="SSF48225">
    <property type="entry name" value="Seven-hairpin glycosidases"/>
    <property type="match status" value="1"/>
</dbReference>
<dbReference type="GO" id="GO:1904380">
    <property type="term" value="P:endoplasmic reticulum mannose trimming"/>
    <property type="evidence" value="ECO:0007669"/>
    <property type="project" value="InterPro"/>
</dbReference>
<dbReference type="SUPFAM" id="SSF52025">
    <property type="entry name" value="PA domain"/>
    <property type="match status" value="1"/>
</dbReference>
<evidence type="ECO:0000256" key="8">
    <source>
        <dbReference type="SAM" id="MobiDB-lite"/>
    </source>
</evidence>
<dbReference type="InterPro" id="IPR046450">
    <property type="entry name" value="PA_dom_sf"/>
</dbReference>
<reference evidence="10 11" key="1">
    <citation type="submission" date="2014-11" db="EMBL/GenBank/DDBJ databases">
        <authorList>
            <person name="Zhu J."/>
            <person name="Qi W."/>
            <person name="Song R."/>
        </authorList>
    </citation>
    <scope>NUCLEOTIDE SEQUENCE [LARGE SCALE GENOMIC DNA]</scope>
</reference>
<feature type="active site" evidence="5">
    <location>
        <position position="350"/>
    </location>
</feature>
<feature type="region of interest" description="Disordered" evidence="8">
    <location>
        <begin position="462"/>
        <end position="487"/>
    </location>
</feature>
<evidence type="ECO:0000256" key="1">
    <source>
        <dbReference type="ARBA" id="ARBA00004240"/>
    </source>
</evidence>
<evidence type="ECO:0000256" key="4">
    <source>
        <dbReference type="ARBA" id="ARBA00023180"/>
    </source>
</evidence>
<feature type="compositionally biased region" description="Basic residues" evidence="8">
    <location>
        <begin position="793"/>
        <end position="805"/>
    </location>
</feature>
<evidence type="ECO:0000256" key="3">
    <source>
        <dbReference type="ARBA" id="ARBA00022824"/>
    </source>
</evidence>
<proteinExistence type="inferred from homology"/>
<feature type="binding site" evidence="6">
    <location>
        <position position="441"/>
    </location>
    <ligand>
        <name>Ca(2+)</name>
        <dbReference type="ChEBI" id="CHEBI:29108"/>
    </ligand>
</feature>
<feature type="active site" description="Proton donor" evidence="5">
    <location>
        <position position="98"/>
    </location>
</feature>
<dbReference type="EC" id="3.2.1.-" evidence="7"/>
<keyword evidence="6" id="KW-0106">Calcium</keyword>
<name>A0A0G4GRP5_VITBC</name>
<evidence type="ECO:0000313" key="10">
    <source>
        <dbReference type="EMBL" id="CEM33231.1"/>
    </source>
</evidence>
<dbReference type="GO" id="GO:0005509">
    <property type="term" value="F:calcium ion binding"/>
    <property type="evidence" value="ECO:0007669"/>
    <property type="project" value="InterPro"/>
</dbReference>
<feature type="active site" evidence="5">
    <location>
        <position position="236"/>
    </location>
</feature>
<sequence>MMSAESSRLLIEDMYRHAWTSYVEHAFPADELQPVACIPRLHRTRGAMDSIIANVSLTAVDALDSLLIFGYEDDFRRVVQHIIANVTFDKDLEVSTFEMNIRVLGGLISGHLLALASPKLLPEYKGELLVLAEDLGHRLARAFESPTGIPFTRVNLRRGVSRNAPRRTSVAEAGTYLMEFGMLTALTGNQTFYMLAKQSSIAIFYRRSSLGLVGSVVDVTSGAVMDGTSTIGPNCDSFYEYLLKAYFLFDDRELYDMFQPLAEAIDRHHRFEGFYFSTDAYRGTWLHQQVSPLAAFWGGTQVSLGDLLGASATAHYWYALWRIHGALPEGFDVESLRALTHLRDSPLRPELYETNYYVYQATKLPIHMTMAEEYAAQINNRSRVACGFASIKDVRKEGSHDERMDSYFLSETLVYLYLTVTPPAVIDQRLPFPLAHTVFTTEGHLFPAPRLIPHLLPNGTARFSTTNSSRADNHTDGGGGGEYGRGEQQVHPMGFHKFIVNLPPALVETRPVDKCPRVSFLDHESSAARNDVVWVPRAPTSALSRTTHTKCHHEMAFATVVIRPPVPLDGPNDFADDPSSPAPFALHVKGTATSGFTGAVPPFPVSQMYHVSGNHRVFCPFYPNPPLRKAREVRGSGVGDGACACRWCACNGEQDGGEEDGEGESCHVNETLPSHELVASCGHRLIDGDRLVLWDGGTGGGCVGCYCCRHGGATRGSARCQCENGLVAPMCHCRCLNRTESDADAMAVCGDTGEIRSVPLTSLAHLEVPLLPGVPSFLLDRRGPMMKGGDHRSQHHQHHHHHRHRQEPSSPDQGQEEHGSSYRSWMGSLQHRFAYCFEPPDVFDWFTWTITGTWRRDPRHNNHHGDRGDGYDDTSPVYSADEIEAVDWRLSVRAAQMCLANATRGGDGGGLWRGVRVGSVSQLPPDHTQGDEGLSIVRGRRSINTSRRRVTPGKGMGEFRFDSPSEATLAFGRPVVIADPSEACTPLQTTDDRPFAYLNKVVLIERGSCLFVDKISAAEDAGAAAVLIVNYPHRKAQVMTGPAAQPGVSGPQVHIPAIMISAEDGDTIRELVSSLGDFISVHLYAPPRQTSHILGQRRRAVRRRHAARSAANA</sequence>